<evidence type="ECO:0000256" key="8">
    <source>
        <dbReference type="SAM" id="Phobius"/>
    </source>
</evidence>
<dbReference type="PANTHER" id="PTHR30433:SF3">
    <property type="entry name" value="MOTILITY PROTEIN A"/>
    <property type="match status" value="1"/>
</dbReference>
<keyword evidence="6 8" id="KW-1133">Transmembrane helix</keyword>
<accession>A0A9Q9IDA5</accession>
<dbReference type="OrthoDB" id="9806929at2"/>
<gene>
    <name evidence="10" type="ORF">Daura_45195</name>
</gene>
<dbReference type="NCBIfam" id="NF006583">
    <property type="entry name" value="PRK09109.1"/>
    <property type="match status" value="1"/>
</dbReference>
<keyword evidence="4" id="KW-1003">Cell membrane</keyword>
<evidence type="ECO:0000313" key="10">
    <source>
        <dbReference type="EMBL" id="UWZ53641.1"/>
    </source>
</evidence>
<feature type="domain" description="MotA/TolQ/ExbB proton channel" evidence="9">
    <location>
        <begin position="101"/>
        <end position="219"/>
    </location>
</feature>
<evidence type="ECO:0000256" key="2">
    <source>
        <dbReference type="ARBA" id="ARBA00008038"/>
    </source>
</evidence>
<dbReference type="Pfam" id="PF01618">
    <property type="entry name" value="MotA_ExbB"/>
    <property type="match status" value="1"/>
</dbReference>
<feature type="transmembrane region" description="Helical" evidence="8">
    <location>
        <begin position="144"/>
        <end position="169"/>
    </location>
</feature>
<dbReference type="GO" id="GO:0006935">
    <property type="term" value="P:chemotaxis"/>
    <property type="evidence" value="ECO:0007669"/>
    <property type="project" value="InterPro"/>
</dbReference>
<evidence type="ECO:0000256" key="5">
    <source>
        <dbReference type="ARBA" id="ARBA00022692"/>
    </source>
</evidence>
<sequence>MDPATLIGIVLAFVAIFAAMILEGGSPGSIFLLPPLILVFVGTLGAAMAGGMLKDTIALVDSFKRVLLGSVAPADGLVDDIVKLAEKARREGLLALEDAMKEVQDPFLKKGLQLAIDGTDSEELSTILEAEVDAKRKADKQAGAIFTAMGGYAPTIGIIGTVLGLIHVLENLSEPEKLGHLIAGAFVATLWGVLSANVMWLPMGAKLKRLSELECSQMELVIAGIINIQAGANPRLVAQKLRSLLPPGSASDKKEAA</sequence>
<dbReference type="RefSeq" id="WP_033365202.1">
    <property type="nucleotide sequence ID" value="NZ_CP073767.1"/>
</dbReference>
<evidence type="ECO:0000256" key="7">
    <source>
        <dbReference type="ARBA" id="ARBA00023136"/>
    </source>
</evidence>
<reference evidence="10" key="1">
    <citation type="submission" date="2021-04" db="EMBL/GenBank/DDBJ databases">
        <title>Dactylosporangium aurantiacum NRRL B-8018 full assembly.</title>
        <authorList>
            <person name="Hartkoorn R.C."/>
            <person name="Beaudoing E."/>
            <person name="Hot D."/>
        </authorList>
    </citation>
    <scope>NUCLEOTIDE SEQUENCE</scope>
    <source>
        <strain evidence="10">NRRL B-8018</strain>
    </source>
</reference>
<evidence type="ECO:0000256" key="1">
    <source>
        <dbReference type="ARBA" id="ARBA00004651"/>
    </source>
</evidence>
<dbReference type="PANTHER" id="PTHR30433">
    <property type="entry name" value="CHEMOTAXIS PROTEIN MOTA"/>
    <property type="match status" value="1"/>
</dbReference>
<dbReference type="PROSITE" id="PS01307">
    <property type="entry name" value="MOTA"/>
    <property type="match status" value="1"/>
</dbReference>
<keyword evidence="7 8" id="KW-0472">Membrane</keyword>
<dbReference type="InterPro" id="IPR002898">
    <property type="entry name" value="MotA_ExbB_proton_chnl"/>
</dbReference>
<proteinExistence type="inferred from homology"/>
<feature type="transmembrane region" description="Helical" evidence="8">
    <location>
        <begin position="28"/>
        <end position="49"/>
    </location>
</feature>
<keyword evidence="10" id="KW-0966">Cell projection</keyword>
<evidence type="ECO:0000259" key="9">
    <source>
        <dbReference type="Pfam" id="PF01618"/>
    </source>
</evidence>
<dbReference type="Proteomes" id="UP001058003">
    <property type="component" value="Chromosome"/>
</dbReference>
<comment type="similarity">
    <text evidence="2">Belongs to the MotA family.</text>
</comment>
<keyword evidence="11" id="KW-1185">Reference proteome</keyword>
<keyword evidence="5 8" id="KW-0812">Transmembrane</keyword>
<dbReference type="InterPro" id="IPR000540">
    <property type="entry name" value="Flag_MotA_CS"/>
</dbReference>
<feature type="transmembrane region" description="Helical" evidence="8">
    <location>
        <begin position="181"/>
        <end position="201"/>
    </location>
</feature>
<dbReference type="GO" id="GO:0071978">
    <property type="term" value="P:bacterial-type flagellum-dependent swarming motility"/>
    <property type="evidence" value="ECO:0007669"/>
    <property type="project" value="InterPro"/>
</dbReference>
<evidence type="ECO:0000256" key="6">
    <source>
        <dbReference type="ARBA" id="ARBA00022989"/>
    </source>
</evidence>
<dbReference type="AlphaFoldDB" id="A0A9Q9IDA5"/>
<evidence type="ECO:0000256" key="3">
    <source>
        <dbReference type="ARBA" id="ARBA00022448"/>
    </source>
</evidence>
<dbReference type="EMBL" id="CP073767">
    <property type="protein sequence ID" value="UWZ53641.1"/>
    <property type="molecule type" value="Genomic_DNA"/>
</dbReference>
<dbReference type="InterPro" id="IPR047055">
    <property type="entry name" value="MotA-like"/>
</dbReference>
<dbReference type="KEGG" id="daur:Daura_45195"/>
<keyword evidence="3" id="KW-0813">Transport</keyword>
<organism evidence="10 11">
    <name type="scientific">Dactylosporangium aurantiacum</name>
    <dbReference type="NCBI Taxonomy" id="35754"/>
    <lineage>
        <taxon>Bacteria</taxon>
        <taxon>Bacillati</taxon>
        <taxon>Actinomycetota</taxon>
        <taxon>Actinomycetes</taxon>
        <taxon>Micromonosporales</taxon>
        <taxon>Micromonosporaceae</taxon>
        <taxon>Dactylosporangium</taxon>
    </lineage>
</organism>
<keyword evidence="10" id="KW-0282">Flagellum</keyword>
<protein>
    <submittedName>
        <fullName evidence="10">Flagellar motor protein</fullName>
    </submittedName>
</protein>
<comment type="subcellular location">
    <subcellularLocation>
        <location evidence="1">Cell membrane</location>
        <topology evidence="1">Multi-pass membrane protein</topology>
    </subcellularLocation>
</comment>
<dbReference type="GO" id="GO:0005886">
    <property type="term" value="C:plasma membrane"/>
    <property type="evidence" value="ECO:0007669"/>
    <property type="project" value="UniProtKB-SubCell"/>
</dbReference>
<keyword evidence="10" id="KW-0969">Cilium</keyword>
<name>A0A9Q9IDA5_9ACTN</name>
<evidence type="ECO:0000256" key="4">
    <source>
        <dbReference type="ARBA" id="ARBA00022475"/>
    </source>
</evidence>
<evidence type="ECO:0000313" key="11">
    <source>
        <dbReference type="Proteomes" id="UP001058003"/>
    </source>
</evidence>